<protein>
    <submittedName>
        <fullName evidence="1">Uncharacterized protein</fullName>
    </submittedName>
</protein>
<dbReference type="PANTHER" id="PTHR31751">
    <property type="entry name" value="SI:CH211-108C17.2-RELATED-RELATED"/>
    <property type="match status" value="1"/>
</dbReference>
<dbReference type="PANTHER" id="PTHR31751:SF7">
    <property type="entry name" value="THAP-TYPE DOMAIN-CONTAINING PROTEIN"/>
    <property type="match status" value="1"/>
</dbReference>
<dbReference type="VEuPathDB" id="TrichDB:TVAGG3_0336550"/>
<dbReference type="EMBL" id="DS113219">
    <property type="protein sequence ID" value="EAY18410.1"/>
    <property type="molecule type" value="Genomic_DNA"/>
</dbReference>
<evidence type="ECO:0000313" key="2">
    <source>
        <dbReference type="Proteomes" id="UP000001542"/>
    </source>
</evidence>
<dbReference type="VEuPathDB" id="TrichDB:TVAG_TEG_DS113219_4_1"/>
<dbReference type="KEGG" id="tva:5463917"/>
<dbReference type="InParanoid" id="A2DMI3"/>
<dbReference type="OrthoDB" id="10578437at2759"/>
<organism evidence="1 2">
    <name type="scientific">Trichomonas vaginalis (strain ATCC PRA-98 / G3)</name>
    <dbReference type="NCBI Taxonomy" id="412133"/>
    <lineage>
        <taxon>Eukaryota</taxon>
        <taxon>Metamonada</taxon>
        <taxon>Parabasalia</taxon>
        <taxon>Trichomonadida</taxon>
        <taxon>Trichomonadidae</taxon>
        <taxon>Trichomonas</taxon>
    </lineage>
</organism>
<keyword evidence="2" id="KW-1185">Reference proteome</keyword>
<reference evidence="1" key="2">
    <citation type="journal article" date="2007" name="Science">
        <title>Draft genome sequence of the sexually transmitted pathogen Trichomonas vaginalis.</title>
        <authorList>
            <person name="Carlton J.M."/>
            <person name="Hirt R.P."/>
            <person name="Silva J.C."/>
            <person name="Delcher A.L."/>
            <person name="Schatz M."/>
            <person name="Zhao Q."/>
            <person name="Wortman J.R."/>
            <person name="Bidwell S.L."/>
            <person name="Alsmark U.C.M."/>
            <person name="Besteiro S."/>
            <person name="Sicheritz-Ponten T."/>
            <person name="Noel C.J."/>
            <person name="Dacks J.B."/>
            <person name="Foster P.G."/>
            <person name="Simillion C."/>
            <person name="Van de Peer Y."/>
            <person name="Miranda-Saavedra D."/>
            <person name="Barton G.J."/>
            <person name="Westrop G.D."/>
            <person name="Mueller S."/>
            <person name="Dessi D."/>
            <person name="Fiori P.L."/>
            <person name="Ren Q."/>
            <person name="Paulsen I."/>
            <person name="Zhang H."/>
            <person name="Bastida-Corcuera F.D."/>
            <person name="Simoes-Barbosa A."/>
            <person name="Brown M.T."/>
            <person name="Hayes R.D."/>
            <person name="Mukherjee M."/>
            <person name="Okumura C.Y."/>
            <person name="Schneider R."/>
            <person name="Smith A.J."/>
            <person name="Vanacova S."/>
            <person name="Villalvazo M."/>
            <person name="Haas B.J."/>
            <person name="Pertea M."/>
            <person name="Feldblyum T.V."/>
            <person name="Utterback T.R."/>
            <person name="Shu C.L."/>
            <person name="Osoegawa K."/>
            <person name="de Jong P.J."/>
            <person name="Hrdy I."/>
            <person name="Horvathova L."/>
            <person name="Zubacova Z."/>
            <person name="Dolezal P."/>
            <person name="Malik S.B."/>
            <person name="Logsdon J.M. Jr."/>
            <person name="Henze K."/>
            <person name="Gupta A."/>
            <person name="Wang C.C."/>
            <person name="Dunne R.L."/>
            <person name="Upcroft J.A."/>
            <person name="Upcroft P."/>
            <person name="White O."/>
            <person name="Salzberg S.L."/>
            <person name="Tang P."/>
            <person name="Chiu C.-H."/>
            <person name="Lee Y.-S."/>
            <person name="Embley T.M."/>
            <person name="Coombs G.H."/>
            <person name="Mottram J.C."/>
            <person name="Tachezy J."/>
            <person name="Fraser-Liggett C.M."/>
            <person name="Johnson P.J."/>
        </authorList>
    </citation>
    <scope>NUCLEOTIDE SEQUENCE [LARGE SCALE GENOMIC DNA]</scope>
    <source>
        <strain evidence="1">G3</strain>
    </source>
</reference>
<dbReference type="AlphaFoldDB" id="A2DMI3"/>
<proteinExistence type="predicted"/>
<evidence type="ECO:0000313" key="1">
    <source>
        <dbReference type="EMBL" id="EAY18410.1"/>
    </source>
</evidence>
<dbReference type="RefSeq" id="XP_001579396.1">
    <property type="nucleotide sequence ID" value="XM_001579346.1"/>
</dbReference>
<dbReference type="Proteomes" id="UP000001542">
    <property type="component" value="Unassembled WGS sequence"/>
</dbReference>
<gene>
    <name evidence="1" type="ORF">TVAG_046130</name>
</gene>
<sequence>MPRRTKAVAKRIKNLVQSAKNRVEPYVVNTVEFVLSVLLSGATFCQSGFQFMLNNIKVPSEATFHRVQEKVGRVIIEVARESVNYWQSRMRKCSGLLFDGSWSQRRNAMFCYVQFVEEKLKKIVDWEVISKSFKNFKGNFNGKSNEMEFEGLKRMLKRWNNEKRVNFLCMMAMSKLFLQSKIRSKVSENTEIPDIFLTIYRKSSNCQNSESYLAFQRIYCVGLGNFSMTHICQLKQRSFYG</sequence>
<reference evidence="1" key="1">
    <citation type="submission" date="2006-10" db="EMBL/GenBank/DDBJ databases">
        <authorList>
            <person name="Amadeo P."/>
            <person name="Zhao Q."/>
            <person name="Wortman J."/>
            <person name="Fraser-Liggett C."/>
            <person name="Carlton J."/>
        </authorList>
    </citation>
    <scope>NUCLEOTIDE SEQUENCE</scope>
    <source>
        <strain evidence="1">G3</strain>
    </source>
</reference>
<accession>A2DMI3</accession>
<name>A2DMI3_TRIV3</name>